<feature type="binding site" evidence="13 15">
    <location>
        <position position="230"/>
    </location>
    <ligand>
        <name>ATP</name>
        <dbReference type="ChEBI" id="CHEBI:30616"/>
    </ligand>
</feature>
<comment type="caution">
    <text evidence="18">The sequence shown here is derived from an EMBL/GenBank/DDBJ whole genome shotgun (WGS) entry which is preliminary data.</text>
</comment>
<evidence type="ECO:0000256" key="3">
    <source>
        <dbReference type="ARBA" id="ARBA00008982"/>
    </source>
</evidence>
<evidence type="ECO:0000256" key="8">
    <source>
        <dbReference type="ARBA" id="ARBA00022679"/>
    </source>
</evidence>
<evidence type="ECO:0000256" key="2">
    <source>
        <dbReference type="ARBA" id="ARBA00004838"/>
    </source>
</evidence>
<evidence type="ECO:0000256" key="15">
    <source>
        <dbReference type="PIRSR" id="PIRSR000724-2"/>
    </source>
</evidence>
<comment type="pathway">
    <text evidence="2 13">Carbohydrate degradation; glycolysis; pyruvate from D-glyceraldehyde 3-phosphate: step 2/5.</text>
</comment>
<dbReference type="EC" id="2.7.2.3" evidence="5 13"/>
<feature type="binding site" evidence="13">
    <location>
        <position position="63"/>
    </location>
    <ligand>
        <name>substrate</name>
    </ligand>
</feature>
<feature type="binding site" evidence="13">
    <location>
        <position position="180"/>
    </location>
    <ligand>
        <name>substrate</name>
    </ligand>
</feature>
<feature type="binding site" evidence="13 14">
    <location>
        <begin position="86"/>
        <end position="89"/>
    </location>
    <ligand>
        <name>substrate</name>
    </ligand>
</feature>
<comment type="subcellular location">
    <subcellularLocation>
        <location evidence="13">Cytoplasm</location>
    </subcellularLocation>
</comment>
<dbReference type="GO" id="GO:0006094">
    <property type="term" value="P:gluconeogenesis"/>
    <property type="evidence" value="ECO:0007669"/>
    <property type="project" value="TreeGrafter"/>
</dbReference>
<dbReference type="Proteomes" id="UP000474802">
    <property type="component" value="Unassembled WGS sequence"/>
</dbReference>
<evidence type="ECO:0000256" key="7">
    <source>
        <dbReference type="ARBA" id="ARBA00022490"/>
    </source>
</evidence>
<keyword evidence="12 13" id="KW-0324">Glycolysis</keyword>
<dbReference type="InterPro" id="IPR036043">
    <property type="entry name" value="Phosphoglycerate_kinase_sf"/>
</dbReference>
<dbReference type="InterPro" id="IPR015824">
    <property type="entry name" value="Phosphoglycerate_kinase_N"/>
</dbReference>
<reference evidence="18 19" key="1">
    <citation type="submission" date="2020-02" db="EMBL/GenBank/DDBJ databases">
        <authorList>
            <person name="Khan S.A."/>
            <person name="Jeon C.O."/>
            <person name="Chun B.H."/>
        </authorList>
    </citation>
    <scope>NUCLEOTIDE SEQUENCE [LARGE SCALE GENOMIC DNA]</scope>
    <source>
        <strain evidence="18 19">H239</strain>
    </source>
</reference>
<keyword evidence="11 13" id="KW-0067">ATP-binding</keyword>
<dbReference type="GO" id="GO:0006096">
    <property type="term" value="P:glycolytic process"/>
    <property type="evidence" value="ECO:0007669"/>
    <property type="project" value="UniProtKB-UniRule"/>
</dbReference>
<evidence type="ECO:0000256" key="11">
    <source>
        <dbReference type="ARBA" id="ARBA00022840"/>
    </source>
</evidence>
<dbReference type="PROSITE" id="PS00111">
    <property type="entry name" value="PGLYCERATE_KINASE"/>
    <property type="match status" value="1"/>
</dbReference>
<feature type="binding site" evidence="13 14">
    <location>
        <begin position="48"/>
        <end position="50"/>
    </location>
    <ligand>
        <name>substrate</name>
    </ligand>
</feature>
<evidence type="ECO:0000256" key="13">
    <source>
        <dbReference type="HAMAP-Rule" id="MF_00145"/>
    </source>
</evidence>
<comment type="similarity">
    <text evidence="3 13 16">Belongs to the phosphoglycerate kinase family.</text>
</comment>
<dbReference type="GO" id="GO:0005524">
    <property type="term" value="F:ATP binding"/>
    <property type="evidence" value="ECO:0007669"/>
    <property type="project" value="UniProtKB-KW"/>
</dbReference>
<evidence type="ECO:0000256" key="16">
    <source>
        <dbReference type="RuleBase" id="RU000532"/>
    </source>
</evidence>
<name>A0A6M1SVM1_9HYPH</name>
<feature type="compositionally biased region" description="Basic and acidic residues" evidence="17">
    <location>
        <begin position="13"/>
        <end position="25"/>
    </location>
</feature>
<dbReference type="AlphaFoldDB" id="A0A6M1SVM1"/>
<feature type="binding site" evidence="13">
    <location>
        <position position="147"/>
    </location>
    <ligand>
        <name>substrate</name>
    </ligand>
</feature>
<evidence type="ECO:0000256" key="1">
    <source>
        <dbReference type="ARBA" id="ARBA00000642"/>
    </source>
</evidence>
<dbReference type="FunFam" id="3.40.50.1260:FF:000031">
    <property type="entry name" value="Phosphoglycerate kinase 1"/>
    <property type="match status" value="1"/>
</dbReference>
<dbReference type="HAMAP" id="MF_00145">
    <property type="entry name" value="Phosphoglyc_kinase"/>
    <property type="match status" value="1"/>
</dbReference>
<organism evidence="18 19">
    <name type="scientific">Devosia aurantiaca</name>
    <dbReference type="NCBI Taxonomy" id="2714858"/>
    <lineage>
        <taxon>Bacteria</taxon>
        <taxon>Pseudomonadati</taxon>
        <taxon>Pseudomonadota</taxon>
        <taxon>Alphaproteobacteria</taxon>
        <taxon>Hyphomicrobiales</taxon>
        <taxon>Devosiaceae</taxon>
        <taxon>Devosia</taxon>
    </lineage>
</organism>
<dbReference type="PANTHER" id="PTHR11406">
    <property type="entry name" value="PHOSPHOGLYCERATE KINASE"/>
    <property type="match status" value="1"/>
</dbReference>
<feature type="binding site" evidence="13 15">
    <location>
        <begin position="382"/>
        <end position="385"/>
    </location>
    <ligand>
        <name>ATP</name>
        <dbReference type="ChEBI" id="CHEBI:30616"/>
    </ligand>
</feature>
<evidence type="ECO:0000256" key="5">
    <source>
        <dbReference type="ARBA" id="ARBA00013061"/>
    </source>
</evidence>
<keyword evidence="9 13" id="KW-0547">Nucleotide-binding</keyword>
<evidence type="ECO:0000313" key="19">
    <source>
        <dbReference type="Proteomes" id="UP000474802"/>
    </source>
</evidence>
<dbReference type="EMBL" id="JAALFG010000002">
    <property type="protein sequence ID" value="NGP18433.1"/>
    <property type="molecule type" value="Genomic_DNA"/>
</dbReference>
<evidence type="ECO:0000313" key="18">
    <source>
        <dbReference type="EMBL" id="NGP18433.1"/>
    </source>
</evidence>
<feature type="binding site" evidence="14">
    <location>
        <position position="147"/>
    </location>
    <ligand>
        <name>(2R)-3-phosphoglycerate</name>
        <dbReference type="ChEBI" id="CHEBI:58272"/>
    </ligand>
</feature>
<dbReference type="InterPro" id="IPR001576">
    <property type="entry name" value="Phosphoglycerate_kinase"/>
</dbReference>
<keyword evidence="8 13" id="KW-0808">Transferase</keyword>
<dbReference type="GO" id="GO:0004618">
    <property type="term" value="F:phosphoglycerate kinase activity"/>
    <property type="evidence" value="ECO:0007669"/>
    <property type="project" value="UniProtKB-UniRule"/>
</dbReference>
<evidence type="ECO:0000256" key="10">
    <source>
        <dbReference type="ARBA" id="ARBA00022777"/>
    </source>
</evidence>
<keyword evidence="7 13" id="KW-0963">Cytoplasm</keyword>
<dbReference type="UniPathway" id="UPA00109">
    <property type="reaction ID" value="UER00185"/>
</dbReference>
<proteinExistence type="inferred from homology"/>
<reference evidence="18 19" key="2">
    <citation type="submission" date="2020-03" db="EMBL/GenBank/DDBJ databases">
        <title>Devosia chinhatensis sp. nov., isolated from a hexachlorocyclohexane (HCH) dump site in India.</title>
        <authorList>
            <person name="Kumar M."/>
            <person name="Lal R."/>
        </authorList>
    </citation>
    <scope>NUCLEOTIDE SEQUENCE [LARGE SCALE GENOMIC DNA]</scope>
    <source>
        <strain evidence="18 19">H239</strain>
    </source>
</reference>
<comment type="subunit">
    <text evidence="4 13">Monomer.</text>
</comment>
<evidence type="ECO:0000256" key="17">
    <source>
        <dbReference type="SAM" id="MobiDB-lite"/>
    </source>
</evidence>
<dbReference type="FunFam" id="3.40.50.1260:FF:000006">
    <property type="entry name" value="Phosphoglycerate kinase"/>
    <property type="match status" value="1"/>
</dbReference>
<evidence type="ECO:0000256" key="4">
    <source>
        <dbReference type="ARBA" id="ARBA00011245"/>
    </source>
</evidence>
<keyword evidence="10 13" id="KW-0418">Kinase</keyword>
<dbReference type="SUPFAM" id="SSF53748">
    <property type="entry name" value="Phosphoglycerate kinase"/>
    <property type="match status" value="1"/>
</dbReference>
<feature type="binding site" evidence="14">
    <location>
        <position position="63"/>
    </location>
    <ligand>
        <name>(2R)-3-phosphoglycerate</name>
        <dbReference type="ChEBI" id="CHEBI:58272"/>
    </ligand>
</feature>
<evidence type="ECO:0000256" key="14">
    <source>
        <dbReference type="PIRSR" id="PIRSR000724-1"/>
    </source>
</evidence>
<dbReference type="GO" id="GO:0043531">
    <property type="term" value="F:ADP binding"/>
    <property type="evidence" value="ECO:0007669"/>
    <property type="project" value="TreeGrafter"/>
</dbReference>
<dbReference type="Gene3D" id="3.40.50.1260">
    <property type="entry name" value="Phosphoglycerate kinase, N-terminal domain"/>
    <property type="match status" value="2"/>
</dbReference>
<dbReference type="GO" id="GO:0005829">
    <property type="term" value="C:cytosol"/>
    <property type="evidence" value="ECO:0007669"/>
    <property type="project" value="TreeGrafter"/>
</dbReference>
<dbReference type="PRINTS" id="PR00477">
    <property type="entry name" value="PHGLYCKINASE"/>
</dbReference>
<accession>A0A6M1SVM1</accession>
<dbReference type="PANTHER" id="PTHR11406:SF23">
    <property type="entry name" value="PHOSPHOGLYCERATE KINASE 1, CHLOROPLASTIC-RELATED"/>
    <property type="match status" value="1"/>
</dbReference>
<comment type="catalytic activity">
    <reaction evidence="1 13 16">
        <text>(2R)-3-phosphoglycerate + ATP = (2R)-3-phospho-glyceroyl phosphate + ADP</text>
        <dbReference type="Rhea" id="RHEA:14801"/>
        <dbReference type="ChEBI" id="CHEBI:30616"/>
        <dbReference type="ChEBI" id="CHEBI:57604"/>
        <dbReference type="ChEBI" id="CHEBI:58272"/>
        <dbReference type="ChEBI" id="CHEBI:456216"/>
        <dbReference type="EC" id="2.7.2.3"/>
    </reaction>
</comment>
<comment type="caution">
    <text evidence="13">Lacks conserved residue(s) required for the propagation of feature annotation.</text>
</comment>
<feature type="binding site" evidence="14">
    <location>
        <position position="180"/>
    </location>
    <ligand>
        <name>(2R)-3-phosphoglycerate</name>
        <dbReference type="ChEBI" id="CHEBI:58272"/>
    </ligand>
</feature>
<feature type="region of interest" description="Disordered" evidence="17">
    <location>
        <begin position="1"/>
        <end position="28"/>
    </location>
</feature>
<dbReference type="InterPro" id="IPR015911">
    <property type="entry name" value="Phosphoglycerate_kinase_CS"/>
</dbReference>
<protein>
    <recommendedName>
        <fullName evidence="6 13">Phosphoglycerate kinase</fullName>
        <ecNumber evidence="5 13">2.7.2.3</ecNumber>
    </recommendedName>
</protein>
<evidence type="ECO:0000256" key="6">
    <source>
        <dbReference type="ARBA" id="ARBA00016471"/>
    </source>
</evidence>
<feature type="binding site" evidence="13 15">
    <location>
        <position position="352"/>
    </location>
    <ligand>
        <name>ATP</name>
        <dbReference type="ChEBI" id="CHEBI:30616"/>
    </ligand>
</feature>
<dbReference type="PIRSF" id="PIRSF000724">
    <property type="entry name" value="Pgk"/>
    <property type="match status" value="1"/>
</dbReference>
<evidence type="ECO:0000256" key="9">
    <source>
        <dbReference type="ARBA" id="ARBA00022741"/>
    </source>
</evidence>
<dbReference type="Pfam" id="PF00162">
    <property type="entry name" value="PGK"/>
    <property type="match status" value="1"/>
</dbReference>
<keyword evidence="19" id="KW-1185">Reference proteome</keyword>
<evidence type="ECO:0000256" key="12">
    <source>
        <dbReference type="ARBA" id="ARBA00023152"/>
    </source>
</evidence>
<gene>
    <name evidence="13" type="primary">pgk</name>
    <name evidence="18" type="ORF">G5575_12900</name>
</gene>
<sequence length="425" mass="44842">MGPRFHPLCHSATPRERPTPPEDKPVSQSFKTLDELDLSGKRVLLRADLNVPVADGKVTDATRIERLVPTIREIVKHDAKVILLSHFGRPKGKVDPEFSLEQVCSAIADATGHPVGFVATDWVDVSAAKEAIDEAPAGSVLVLENTRFHPGEEENDPDLAKLMASLGDVYINDAFSAAHRAHASTEGLAHLLPSAAGLAMQAELEALETGLGKPKKPVVAIVGGAKVSSKIDLLENLVTKVDGLVIGGGMANTFLFAMGYGVGKSLCEKDLADTARRILDKADKSGCAIILPVDAVVSWHFKANSPTRLYGVDSIDPDGMILDIGPQSIERINGAIDDAHTVVWNGPVGAFEMTPFDAGTVAIAKHVAKRTHDGHLVSVAGGGDTVGALAHAGVKDQLTYVSTAGGAFLEWMEGKPLPGVQALKK</sequence>